<dbReference type="Pfam" id="PF00015">
    <property type="entry name" value="MCPsignal"/>
    <property type="match status" value="1"/>
</dbReference>
<dbReference type="AlphaFoldDB" id="A0A9X3EH68"/>
<dbReference type="SMART" id="SM00091">
    <property type="entry name" value="PAS"/>
    <property type="match status" value="6"/>
</dbReference>
<comment type="caution">
    <text evidence="5">The sequence shown here is derived from an EMBL/GenBank/DDBJ whole genome shotgun (WGS) entry which is preliminary data.</text>
</comment>
<dbReference type="Pfam" id="PF08448">
    <property type="entry name" value="PAS_4"/>
    <property type="match status" value="2"/>
</dbReference>
<dbReference type="Gene3D" id="3.30.450.20">
    <property type="entry name" value="PAS domain"/>
    <property type="match status" value="7"/>
</dbReference>
<dbReference type="GO" id="GO:0006935">
    <property type="term" value="P:chemotaxis"/>
    <property type="evidence" value="ECO:0007669"/>
    <property type="project" value="UniProtKB-ARBA"/>
</dbReference>
<keyword evidence="1" id="KW-0807">Transducer</keyword>
<feature type="domain" description="PAC" evidence="4">
    <location>
        <begin position="470"/>
        <end position="522"/>
    </location>
</feature>
<organism evidence="5 6">
    <name type="scientific">Parathalassolituus penaei</name>
    <dbReference type="NCBI Taxonomy" id="2997323"/>
    <lineage>
        <taxon>Bacteria</taxon>
        <taxon>Pseudomonadati</taxon>
        <taxon>Pseudomonadota</taxon>
        <taxon>Gammaproteobacteria</taxon>
        <taxon>Oceanospirillales</taxon>
        <taxon>Oceanospirillaceae</taxon>
        <taxon>Parathalassolituus</taxon>
    </lineage>
</organism>
<dbReference type="PROSITE" id="PS50111">
    <property type="entry name" value="CHEMOTAXIS_TRANSDUC_2"/>
    <property type="match status" value="1"/>
</dbReference>
<evidence type="ECO:0000256" key="1">
    <source>
        <dbReference type="PROSITE-ProRule" id="PRU00284"/>
    </source>
</evidence>
<feature type="domain" description="PAC" evidence="4">
    <location>
        <begin position="834"/>
        <end position="888"/>
    </location>
</feature>
<dbReference type="InterPro" id="IPR004089">
    <property type="entry name" value="MCPsignal_dom"/>
</dbReference>
<feature type="domain" description="PAS" evidence="3">
    <location>
        <begin position="659"/>
        <end position="684"/>
    </location>
</feature>
<evidence type="ECO:0000259" key="3">
    <source>
        <dbReference type="PROSITE" id="PS50112"/>
    </source>
</evidence>
<reference evidence="5" key="1">
    <citation type="submission" date="2022-11" db="EMBL/GenBank/DDBJ databases">
        <title>Parathalassolutuus dongxingensis gen. nov., sp. nov., a novel member of family Oceanospirillaceae isolated from a coastal shrimp pond in Guangxi, China.</title>
        <authorList>
            <person name="Chen H."/>
        </authorList>
    </citation>
    <scope>NUCLEOTIDE SEQUENCE</scope>
    <source>
        <strain evidence="5">G-43</strain>
    </source>
</reference>
<feature type="domain" description="PAC" evidence="4">
    <location>
        <begin position="226"/>
        <end position="278"/>
    </location>
</feature>
<dbReference type="InterPro" id="IPR001610">
    <property type="entry name" value="PAC"/>
</dbReference>
<dbReference type="InterPro" id="IPR050903">
    <property type="entry name" value="Bact_Chemotaxis_MeTrfase"/>
</dbReference>
<evidence type="ECO:0000259" key="2">
    <source>
        <dbReference type="PROSITE" id="PS50111"/>
    </source>
</evidence>
<dbReference type="RefSeq" id="WP_283175639.1">
    <property type="nucleotide sequence ID" value="NZ_JAPNOA010000059.1"/>
</dbReference>
<dbReference type="Gene3D" id="1.10.287.950">
    <property type="entry name" value="Methyl-accepting chemotaxis protein"/>
    <property type="match status" value="1"/>
</dbReference>
<dbReference type="InterPro" id="IPR035965">
    <property type="entry name" value="PAS-like_dom_sf"/>
</dbReference>
<dbReference type="PROSITE" id="PS50112">
    <property type="entry name" value="PAS"/>
    <property type="match status" value="5"/>
</dbReference>
<dbReference type="CDD" id="cd11386">
    <property type="entry name" value="MCP_signal"/>
    <property type="match status" value="1"/>
</dbReference>
<dbReference type="CDD" id="cd00130">
    <property type="entry name" value="PAS"/>
    <property type="match status" value="6"/>
</dbReference>
<feature type="domain" description="PAS" evidence="3">
    <location>
        <begin position="777"/>
        <end position="807"/>
    </location>
</feature>
<dbReference type="Proteomes" id="UP001150830">
    <property type="component" value="Unassembled WGS sequence"/>
</dbReference>
<name>A0A9X3EH68_9GAMM</name>
<dbReference type="PANTHER" id="PTHR24422:SF10">
    <property type="entry name" value="CHEMOTAXIS PROTEIN METHYLTRANSFERASE 2"/>
    <property type="match status" value="1"/>
</dbReference>
<dbReference type="InterPro" id="IPR000014">
    <property type="entry name" value="PAS"/>
</dbReference>
<evidence type="ECO:0000259" key="4">
    <source>
        <dbReference type="PROSITE" id="PS50113"/>
    </source>
</evidence>
<dbReference type="SMART" id="SM00086">
    <property type="entry name" value="PAC"/>
    <property type="match status" value="6"/>
</dbReference>
<sequence>MTLASLGSSHLIDALDGIDGFDPRVRDQIAARLWAFDSLQKSHCTALFSHEGNFLEVNARFSQLFGFDNNSIKGMHHHDFCRREDVDSPDFQQWWTLVREGGSYYKDFARISADGWDIYVHASYVGLRNDKGEVIGILMEADDINDVRRKTYEDQFKVESIEGSMCVAEYDLQGNMLRCNPNFARLYRLTTEAQASFTYRDSCPEALAGAVGYQLFWEDLLQGKARAGDFRRINAAGETVWVWSNFSAVRNIEGIVVRIQEISQDISVHKRQNIELGCKLDAITGSLAVAEFALDGTILHTNDTFLKMMGYSEEELIGHQHKILCSREYVTSPDYRVFWELLEEGSINNNVVLFFDKKGNPRWLQGIYVPLIKEDIKPSKVVLYGFDFTESRIQSMEDDSRVQAVGKSNGMIEFDLAGNILTANQKFLDMTGYVFEELEGQHHRILVQESERDNPSYKAFWNKLGRGEFDSGEYMRIGKNGKVLWIQASYNPIVDFNGRPYKVVKYCQDITAEKIKSLETRTRMQAVEASNCTLELDREGYIISMNAEMEKALGYRQSELVGKSGDKLLFEGDLKSIYYTSGWRDLREGIPLTGEFRRRGIGDKEIWFSATFSPMMGLDGMLSKVFMLGRDVTEDKQERLDADSKIKAIQRSQLMVEFDLSGRIIKANDNFLKLVGYEMAEIQGHHHRMFVEHVQAASVDYQSFWERLSRGEHEGGEYKRIGKDGKEVWLQATYNPVFDPSGQPVKVVKFAIDVTETKLANSEFRAKVEAIDKGQLVIEFDLDGKVLSANRNFLRAMGYTAREILGQHHSMFCTVEHIQSQQYRDFWLSLNDGEFITGRFHRIAKFDRNVWIQATYNPILDLNGQVIKVVKYAYDVTKEVELEQALSTRSRLMSDKVAALLDSAREIARHSATASNSARQSADTAMAGKQALEESMSAVRQIQSSSEKVTQIVNIITEIASQTNLLAFNASIEAARAGEHGIGFSVVASEVRKLAERSADAASQISDLIRASGEEVRRGADVQRTAVTQFEGIIREVSAMVNYVDQIVQATGGQRDLAQDVKQAIADLQQILISEA</sequence>
<feature type="domain" description="PAC" evidence="4">
    <location>
        <begin position="714"/>
        <end position="766"/>
    </location>
</feature>
<dbReference type="EMBL" id="JAPNOA010000059">
    <property type="protein sequence ID" value="MCY0967442.1"/>
    <property type="molecule type" value="Genomic_DNA"/>
</dbReference>
<dbReference type="SUPFAM" id="SSF55785">
    <property type="entry name" value="PYP-like sensor domain (PAS domain)"/>
    <property type="match status" value="7"/>
</dbReference>
<proteinExistence type="predicted"/>
<dbReference type="InterPro" id="IPR000700">
    <property type="entry name" value="PAS-assoc_C"/>
</dbReference>
<dbReference type="SMART" id="SM00283">
    <property type="entry name" value="MA"/>
    <property type="match status" value="1"/>
</dbReference>
<dbReference type="InterPro" id="IPR013655">
    <property type="entry name" value="PAS_fold_3"/>
</dbReference>
<dbReference type="PANTHER" id="PTHR24422">
    <property type="entry name" value="CHEMOTAXIS PROTEIN METHYLTRANSFERASE"/>
    <property type="match status" value="1"/>
</dbReference>
<keyword evidence="6" id="KW-1185">Reference proteome</keyword>
<dbReference type="InterPro" id="IPR013656">
    <property type="entry name" value="PAS_4"/>
</dbReference>
<evidence type="ECO:0000313" key="5">
    <source>
        <dbReference type="EMBL" id="MCY0967442.1"/>
    </source>
</evidence>
<accession>A0A9X3EH68</accession>
<feature type="domain" description="PAS" evidence="3">
    <location>
        <begin position="536"/>
        <end position="564"/>
    </location>
</feature>
<dbReference type="GO" id="GO:0007165">
    <property type="term" value="P:signal transduction"/>
    <property type="evidence" value="ECO:0007669"/>
    <property type="project" value="UniProtKB-KW"/>
</dbReference>
<evidence type="ECO:0000313" key="6">
    <source>
        <dbReference type="Proteomes" id="UP001150830"/>
    </source>
</evidence>
<gene>
    <name evidence="5" type="ORF">OUO13_19855</name>
</gene>
<protein>
    <submittedName>
        <fullName evidence="5">PAS domain-containing methyl-accepting chemotaxis protein</fullName>
    </submittedName>
</protein>
<dbReference type="NCBIfam" id="TIGR00229">
    <property type="entry name" value="sensory_box"/>
    <property type="match status" value="6"/>
</dbReference>
<dbReference type="SUPFAM" id="SSF58104">
    <property type="entry name" value="Methyl-accepting chemotaxis protein (MCP) signaling domain"/>
    <property type="match status" value="1"/>
</dbReference>
<feature type="domain" description="PAS" evidence="3">
    <location>
        <begin position="408"/>
        <end position="441"/>
    </location>
</feature>
<dbReference type="PROSITE" id="PS50113">
    <property type="entry name" value="PAC"/>
    <property type="match status" value="4"/>
</dbReference>
<dbReference type="GO" id="GO:0016020">
    <property type="term" value="C:membrane"/>
    <property type="evidence" value="ECO:0007669"/>
    <property type="project" value="InterPro"/>
</dbReference>
<feature type="domain" description="PAS" evidence="3">
    <location>
        <begin position="295"/>
        <end position="318"/>
    </location>
</feature>
<dbReference type="Pfam" id="PF08447">
    <property type="entry name" value="PAS_3"/>
    <property type="match status" value="5"/>
</dbReference>
<feature type="domain" description="Methyl-accepting transducer" evidence="2">
    <location>
        <begin position="903"/>
        <end position="1076"/>
    </location>
</feature>